<organism evidence="2 3">
    <name type="scientific">Blastopirellula marina</name>
    <dbReference type="NCBI Taxonomy" id="124"/>
    <lineage>
        <taxon>Bacteria</taxon>
        <taxon>Pseudomonadati</taxon>
        <taxon>Planctomycetota</taxon>
        <taxon>Planctomycetia</taxon>
        <taxon>Pirellulales</taxon>
        <taxon>Pirellulaceae</taxon>
        <taxon>Blastopirellula</taxon>
    </lineage>
</organism>
<name>A0A2S8FGT8_9BACT</name>
<reference evidence="2 3" key="1">
    <citation type="submission" date="2018-02" db="EMBL/GenBank/DDBJ databases">
        <title>Comparative genomes isolates from brazilian mangrove.</title>
        <authorList>
            <person name="Araujo J.E."/>
            <person name="Taketani R.G."/>
            <person name="Silva M.C.P."/>
            <person name="Loureco M.V."/>
            <person name="Andreote F.D."/>
        </authorList>
    </citation>
    <scope>NUCLEOTIDE SEQUENCE [LARGE SCALE GENOMIC DNA]</scope>
    <source>
        <strain evidence="2 3">HEX-2 MGV</strain>
    </source>
</reference>
<dbReference type="Pfam" id="PF07963">
    <property type="entry name" value="N_methyl"/>
    <property type="match status" value="1"/>
</dbReference>
<feature type="domain" description="DUF1559" evidence="1">
    <location>
        <begin position="39"/>
        <end position="326"/>
    </location>
</feature>
<dbReference type="PANTHER" id="PTHR30093">
    <property type="entry name" value="GENERAL SECRETION PATHWAY PROTEIN G"/>
    <property type="match status" value="1"/>
</dbReference>
<dbReference type="Pfam" id="PF07596">
    <property type="entry name" value="SBP_bac_10"/>
    <property type="match status" value="1"/>
</dbReference>
<evidence type="ECO:0000259" key="1">
    <source>
        <dbReference type="Pfam" id="PF07596"/>
    </source>
</evidence>
<protein>
    <recommendedName>
        <fullName evidence="1">DUF1559 domain-containing protein</fullName>
    </recommendedName>
</protein>
<gene>
    <name evidence="2" type="ORF">C5Y96_13710</name>
</gene>
<dbReference type="InterPro" id="IPR045584">
    <property type="entry name" value="Pilin-like"/>
</dbReference>
<comment type="caution">
    <text evidence="2">The sequence shown here is derived from an EMBL/GenBank/DDBJ whole genome shotgun (WGS) entry which is preliminary data.</text>
</comment>
<dbReference type="NCBIfam" id="TIGR04294">
    <property type="entry name" value="pre_pil_HX9DG"/>
    <property type="match status" value="1"/>
</dbReference>
<dbReference type="OrthoDB" id="272450at2"/>
<dbReference type="AlphaFoldDB" id="A0A2S8FGT8"/>
<dbReference type="RefSeq" id="WP_105354224.1">
    <property type="nucleotide sequence ID" value="NZ_PUIA01000037.1"/>
</dbReference>
<dbReference type="EMBL" id="PUIA01000037">
    <property type="protein sequence ID" value="PQO31391.1"/>
    <property type="molecule type" value="Genomic_DNA"/>
</dbReference>
<proteinExistence type="predicted"/>
<dbReference type="InterPro" id="IPR027558">
    <property type="entry name" value="Pre_pil_HX9DG_C"/>
</dbReference>
<dbReference type="InterPro" id="IPR011453">
    <property type="entry name" value="DUF1559"/>
</dbReference>
<dbReference type="InterPro" id="IPR012902">
    <property type="entry name" value="N_methyl_site"/>
</dbReference>
<dbReference type="SUPFAM" id="SSF54523">
    <property type="entry name" value="Pili subunits"/>
    <property type="match status" value="1"/>
</dbReference>
<dbReference type="Proteomes" id="UP000240009">
    <property type="component" value="Unassembled WGS sequence"/>
</dbReference>
<accession>A0A2S8FGT8</accession>
<sequence>MHKPLAMGLRRSKAFTLVELLVVIAIIGVLIALLLPAVQQAREAARRMQCSNNLKQLGLALHNFHDTYGALPVGQADDDNDSFGWGFYILPQLEQGNLYDQVLAVSSGSSRPVIVTRGGRHTLPNPPCTSGSNIDGCGVWSRNRPGSGDPNAQVATLLRQSSAVVDGYLCPSDILPVQDDEGNPKSNYIGNMGWEYTDYGCARYSASNQNGVIRFDNQNDTTYMTTFAEITDGLSNTVAIGEVTVTNTVTITALNSSRYPIFSGGNGGGCNGRSIAANLRIMDTNMFLNRRDATDESDMSFGSQHPGGALFLFTDGSVHFCPETVQMSVYRAMGSRNDGVAFELP</sequence>
<dbReference type="Gene3D" id="3.30.700.10">
    <property type="entry name" value="Glycoprotein, Type 4 Pilin"/>
    <property type="match status" value="1"/>
</dbReference>
<evidence type="ECO:0000313" key="2">
    <source>
        <dbReference type="EMBL" id="PQO31391.1"/>
    </source>
</evidence>
<evidence type="ECO:0000313" key="3">
    <source>
        <dbReference type="Proteomes" id="UP000240009"/>
    </source>
</evidence>
<dbReference type="NCBIfam" id="TIGR02532">
    <property type="entry name" value="IV_pilin_GFxxxE"/>
    <property type="match status" value="1"/>
</dbReference>
<dbReference type="PANTHER" id="PTHR30093:SF2">
    <property type="entry name" value="TYPE II SECRETION SYSTEM PROTEIN H"/>
    <property type="match status" value="1"/>
</dbReference>